<feature type="domain" description="Electron transfer flavoprotein alpha/beta-subunit N-terminal" evidence="9">
    <location>
        <begin position="23"/>
        <end position="211"/>
    </location>
</feature>
<dbReference type="CDD" id="cd01714">
    <property type="entry name" value="ETF_beta"/>
    <property type="match status" value="1"/>
</dbReference>
<dbReference type="InterPro" id="IPR000049">
    <property type="entry name" value="ET-Flavoprotein_bsu_CS"/>
</dbReference>
<dbReference type="InterPro" id="IPR014730">
    <property type="entry name" value="ETF_a/b_N"/>
</dbReference>
<dbReference type="GO" id="GO:0009055">
    <property type="term" value="F:electron transfer activity"/>
    <property type="evidence" value="ECO:0007669"/>
    <property type="project" value="InterPro"/>
</dbReference>
<dbReference type="PROSITE" id="PS01065">
    <property type="entry name" value="ETF_BETA"/>
    <property type="match status" value="1"/>
</dbReference>
<dbReference type="InterPro" id="IPR014729">
    <property type="entry name" value="Rossmann-like_a/b/a_fold"/>
</dbReference>
<dbReference type="AlphaFoldDB" id="A0A520MT11"/>
<dbReference type="PIRSF" id="PIRSF000090">
    <property type="entry name" value="Beta-ETF"/>
    <property type="match status" value="1"/>
</dbReference>
<evidence type="ECO:0000313" key="10">
    <source>
        <dbReference type="EMBL" id="RZO24349.1"/>
    </source>
</evidence>
<evidence type="ECO:0000256" key="6">
    <source>
        <dbReference type="ARBA" id="ARBA00025649"/>
    </source>
</evidence>
<name>A0A520MT11_9GAMM</name>
<dbReference type="PANTHER" id="PTHR21294:SF8">
    <property type="entry name" value="ELECTRON TRANSFER FLAVOPROTEIN SUBUNIT BETA"/>
    <property type="match status" value="1"/>
</dbReference>
<comment type="subunit">
    <text evidence="2">Heterodimer of an alpha and a beta subunit.</text>
</comment>
<evidence type="ECO:0000313" key="11">
    <source>
        <dbReference type="Proteomes" id="UP000315498"/>
    </source>
</evidence>
<evidence type="ECO:0000256" key="3">
    <source>
        <dbReference type="ARBA" id="ARBA00016797"/>
    </source>
</evidence>
<evidence type="ECO:0000256" key="4">
    <source>
        <dbReference type="ARBA" id="ARBA00022448"/>
    </source>
</evidence>
<sequence>MKILVPIKRVVDYNVKVRPLSDNSNVDLNNVKMAVNPFCEIALEEAVRLKESGKATEVIAVSVGKTESQEQLRTALALGADRATLVESDSLLEPLGIAKVLHKIVENEKPDLIILGKQAIDGDNNQTGQMLAELLGYPQATNASEVILEDSSVKVTREIDGGLQTLELTIPAIVTTDLRLNEPRYASLPNIMKAKKKELNVMSTSELGVDVNPRTELLSVELPPSREAGVMVETIEDLVDKLKNEAKVIQ</sequence>
<evidence type="ECO:0000256" key="2">
    <source>
        <dbReference type="ARBA" id="ARBA00011355"/>
    </source>
</evidence>
<comment type="caution">
    <text evidence="10">The sequence shown here is derived from an EMBL/GenBank/DDBJ whole genome shotgun (WGS) entry which is preliminary data.</text>
</comment>
<gene>
    <name evidence="10" type="ORF">EVA94_02745</name>
</gene>
<proteinExistence type="inferred from homology"/>
<dbReference type="GO" id="GO:0046395">
    <property type="term" value="P:carboxylic acid catabolic process"/>
    <property type="evidence" value="ECO:0007669"/>
    <property type="project" value="UniProtKB-ARBA"/>
</dbReference>
<dbReference type="Gene3D" id="3.40.50.620">
    <property type="entry name" value="HUPs"/>
    <property type="match status" value="1"/>
</dbReference>
<comment type="similarity">
    <text evidence="1">Belongs to the ETF beta-subunit/FixA family.</text>
</comment>
<reference evidence="10 11" key="1">
    <citation type="submission" date="2019-02" db="EMBL/GenBank/DDBJ databases">
        <title>Prokaryotic population dynamics and viral predation in marine succession experiment using metagenomics: the confinement effect.</title>
        <authorList>
            <person name="Haro-Moreno J.M."/>
            <person name="Rodriguez-Valera F."/>
            <person name="Lopez-Perez M."/>
        </authorList>
    </citation>
    <scope>NUCLEOTIDE SEQUENCE [LARGE SCALE GENOMIC DNA]</scope>
    <source>
        <strain evidence="10">MED-G161</strain>
    </source>
</reference>
<dbReference type="InterPro" id="IPR033948">
    <property type="entry name" value="ETF_beta_N"/>
</dbReference>
<dbReference type="PANTHER" id="PTHR21294">
    <property type="entry name" value="ELECTRON TRANSFER FLAVOPROTEIN BETA-SUBUNIT"/>
    <property type="match status" value="1"/>
</dbReference>
<evidence type="ECO:0000256" key="8">
    <source>
        <dbReference type="ARBA" id="ARBA00049933"/>
    </source>
</evidence>
<comment type="cofactor">
    <cofactor evidence="8">
        <name>AMP</name>
        <dbReference type="ChEBI" id="CHEBI:456215"/>
    </cofactor>
</comment>
<comment type="function">
    <text evidence="6">The electron transfer flavoprotein serves as a specific electron acceptor for other dehydrogenases. It transfers the electrons to the main respiratory chain via ETF-ubiquinone oxidoreductase (ETF dehydrogenase).</text>
</comment>
<evidence type="ECO:0000256" key="1">
    <source>
        <dbReference type="ARBA" id="ARBA00007557"/>
    </source>
</evidence>
<evidence type="ECO:0000259" key="9">
    <source>
        <dbReference type="SMART" id="SM00893"/>
    </source>
</evidence>
<organism evidence="10 11">
    <name type="scientific">SAR86 cluster bacterium</name>
    <dbReference type="NCBI Taxonomy" id="2030880"/>
    <lineage>
        <taxon>Bacteria</taxon>
        <taxon>Pseudomonadati</taxon>
        <taxon>Pseudomonadota</taxon>
        <taxon>Gammaproteobacteria</taxon>
        <taxon>SAR86 cluster</taxon>
    </lineage>
</organism>
<dbReference type="SUPFAM" id="SSF52402">
    <property type="entry name" value="Adenine nucleotide alpha hydrolases-like"/>
    <property type="match status" value="1"/>
</dbReference>
<dbReference type="InterPro" id="IPR012255">
    <property type="entry name" value="ETF_b"/>
</dbReference>
<evidence type="ECO:0000256" key="5">
    <source>
        <dbReference type="ARBA" id="ARBA00022982"/>
    </source>
</evidence>
<evidence type="ECO:0000256" key="7">
    <source>
        <dbReference type="ARBA" id="ARBA00042002"/>
    </source>
</evidence>
<accession>A0A520MT11</accession>
<keyword evidence="5" id="KW-0249">Electron transport</keyword>
<dbReference type="Pfam" id="PF01012">
    <property type="entry name" value="ETF"/>
    <property type="match status" value="1"/>
</dbReference>
<dbReference type="Proteomes" id="UP000315498">
    <property type="component" value="Unassembled WGS sequence"/>
</dbReference>
<keyword evidence="4" id="KW-0813">Transport</keyword>
<protein>
    <recommendedName>
        <fullName evidence="3">Electron transfer flavoprotein subunit beta</fullName>
    </recommendedName>
    <alternativeName>
        <fullName evidence="7">Electron transfer flavoprotein small subunit</fullName>
    </alternativeName>
</protein>
<dbReference type="FunFam" id="3.40.50.620:FF:000011">
    <property type="entry name" value="Electron transfer flavoprotein subunit beta"/>
    <property type="match status" value="1"/>
</dbReference>
<dbReference type="SMART" id="SM00893">
    <property type="entry name" value="ETF"/>
    <property type="match status" value="1"/>
</dbReference>
<dbReference type="EMBL" id="SHBG01000021">
    <property type="protein sequence ID" value="RZO24349.1"/>
    <property type="molecule type" value="Genomic_DNA"/>
</dbReference>